<dbReference type="InterPro" id="IPR018062">
    <property type="entry name" value="HTH_AraC-typ_CS"/>
</dbReference>
<evidence type="ECO:0000313" key="6">
    <source>
        <dbReference type="Proteomes" id="UP000681162"/>
    </source>
</evidence>
<dbReference type="Pfam" id="PF02311">
    <property type="entry name" value="AraC_binding"/>
    <property type="match status" value="1"/>
</dbReference>
<reference evidence="5 6" key="1">
    <citation type="submission" date="2021-03" db="EMBL/GenBank/DDBJ databases">
        <title>Antimicrobial resistance genes in bacteria isolated from Japanese honey, and their potential for conferring macrolide and lincosamide resistance in the American foulbrood pathogen Paenibacillus larvae.</title>
        <authorList>
            <person name="Okamoto M."/>
            <person name="Kumagai M."/>
            <person name="Kanamori H."/>
            <person name="Takamatsu D."/>
        </authorList>
    </citation>
    <scope>NUCLEOTIDE SEQUENCE [LARGE SCALE GENOMIC DNA]</scope>
    <source>
        <strain evidence="5 6">J41TS12</strain>
    </source>
</reference>
<dbReference type="GO" id="GO:0043565">
    <property type="term" value="F:sequence-specific DNA binding"/>
    <property type="evidence" value="ECO:0007669"/>
    <property type="project" value="InterPro"/>
</dbReference>
<dbReference type="Proteomes" id="UP000681162">
    <property type="component" value="Unassembled WGS sequence"/>
</dbReference>
<evidence type="ECO:0000256" key="3">
    <source>
        <dbReference type="ARBA" id="ARBA00023163"/>
    </source>
</evidence>
<keyword evidence="6" id="KW-1185">Reference proteome</keyword>
<dbReference type="InterPro" id="IPR003313">
    <property type="entry name" value="AraC-bd"/>
</dbReference>
<dbReference type="SMART" id="SM00342">
    <property type="entry name" value="HTH_ARAC"/>
    <property type="match status" value="1"/>
</dbReference>
<dbReference type="InterPro" id="IPR009057">
    <property type="entry name" value="Homeodomain-like_sf"/>
</dbReference>
<evidence type="ECO:0000259" key="4">
    <source>
        <dbReference type="PROSITE" id="PS01124"/>
    </source>
</evidence>
<dbReference type="CDD" id="cd06986">
    <property type="entry name" value="cupin_MmsR-like_N"/>
    <property type="match status" value="1"/>
</dbReference>
<feature type="domain" description="HTH araC/xylS-type" evidence="4">
    <location>
        <begin position="175"/>
        <end position="273"/>
    </location>
</feature>
<evidence type="ECO:0000256" key="1">
    <source>
        <dbReference type="ARBA" id="ARBA00023015"/>
    </source>
</evidence>
<dbReference type="SUPFAM" id="SSF51215">
    <property type="entry name" value="Regulatory protein AraC"/>
    <property type="match status" value="1"/>
</dbReference>
<dbReference type="AlphaFoldDB" id="A0A919XLZ8"/>
<dbReference type="Pfam" id="PF12833">
    <property type="entry name" value="HTH_18"/>
    <property type="match status" value="1"/>
</dbReference>
<dbReference type="RefSeq" id="WP_212937883.1">
    <property type="nucleotide sequence ID" value="NZ_BORR01000001.1"/>
</dbReference>
<accession>A0A919XLZ8</accession>
<proteinExistence type="predicted"/>
<dbReference type="InterPro" id="IPR018060">
    <property type="entry name" value="HTH_AraC"/>
</dbReference>
<dbReference type="GO" id="GO:0003700">
    <property type="term" value="F:DNA-binding transcription factor activity"/>
    <property type="evidence" value="ECO:0007669"/>
    <property type="project" value="InterPro"/>
</dbReference>
<dbReference type="PANTHER" id="PTHR43280:SF30">
    <property type="entry name" value="MMSAB OPERON REGULATORY PROTEIN"/>
    <property type="match status" value="1"/>
</dbReference>
<evidence type="ECO:0000256" key="2">
    <source>
        <dbReference type="ARBA" id="ARBA00023125"/>
    </source>
</evidence>
<keyword evidence="3" id="KW-0804">Transcription</keyword>
<sequence length="287" mass="33047">MELFNYTVSSLQRKIDLNLLFFGLEKCEPRHTWGPGLRDAYILHYIHAGRGIFRTKESAFELEAGQGFVIMPETLVHYSAHDTEPWIYSWIGFSGVNARSLLQRAQIDAERPIFEVPAGSYLGDFYEELKAAYETRGSDVHSQSVLYRVLADLIRFSPETREERRPSASREGYIRKSIEFIESSYSQKISVLEIARFVGLDRTYLSGLFKERFGVSLQAYLLEYRMNRAAELLQNPELSVSDVSRSVGYTDPFLFSKMFKRIVGQAPTLFREKSSLVTERRDPDCSD</sequence>
<dbReference type="SUPFAM" id="SSF46689">
    <property type="entry name" value="Homeodomain-like"/>
    <property type="match status" value="2"/>
</dbReference>
<dbReference type="PROSITE" id="PS01124">
    <property type="entry name" value="HTH_ARAC_FAMILY_2"/>
    <property type="match status" value="1"/>
</dbReference>
<organism evidence="5 6">
    <name type="scientific">Paenibacillus antibioticophila</name>
    <dbReference type="NCBI Taxonomy" id="1274374"/>
    <lineage>
        <taxon>Bacteria</taxon>
        <taxon>Bacillati</taxon>
        <taxon>Bacillota</taxon>
        <taxon>Bacilli</taxon>
        <taxon>Bacillales</taxon>
        <taxon>Paenibacillaceae</taxon>
        <taxon>Paenibacillus</taxon>
    </lineage>
</organism>
<name>A0A919XLZ8_9BACL</name>
<keyword evidence="2" id="KW-0238">DNA-binding</keyword>
<dbReference type="Gene3D" id="1.10.10.60">
    <property type="entry name" value="Homeodomain-like"/>
    <property type="match status" value="2"/>
</dbReference>
<dbReference type="Gene3D" id="2.60.120.280">
    <property type="entry name" value="Regulatory protein AraC"/>
    <property type="match status" value="1"/>
</dbReference>
<dbReference type="EMBL" id="BORR01000001">
    <property type="protein sequence ID" value="GIO35462.1"/>
    <property type="molecule type" value="Genomic_DNA"/>
</dbReference>
<gene>
    <name evidence="5" type="ORF">J41TS12_03230</name>
</gene>
<evidence type="ECO:0000313" key="5">
    <source>
        <dbReference type="EMBL" id="GIO35462.1"/>
    </source>
</evidence>
<dbReference type="PROSITE" id="PS00041">
    <property type="entry name" value="HTH_ARAC_FAMILY_1"/>
    <property type="match status" value="1"/>
</dbReference>
<dbReference type="InterPro" id="IPR037923">
    <property type="entry name" value="HTH-like"/>
</dbReference>
<dbReference type="PANTHER" id="PTHR43280">
    <property type="entry name" value="ARAC-FAMILY TRANSCRIPTIONAL REGULATOR"/>
    <property type="match status" value="1"/>
</dbReference>
<comment type="caution">
    <text evidence="5">The sequence shown here is derived from an EMBL/GenBank/DDBJ whole genome shotgun (WGS) entry which is preliminary data.</text>
</comment>
<keyword evidence="1" id="KW-0805">Transcription regulation</keyword>
<protein>
    <submittedName>
        <fullName evidence="5">AraC family transcriptional regulator</fullName>
    </submittedName>
</protein>